<proteinExistence type="predicted"/>
<dbReference type="Gene3D" id="3.90.70.10">
    <property type="entry name" value="Cysteine proteinases"/>
    <property type="match status" value="1"/>
</dbReference>
<comment type="caution">
    <text evidence="2">The sequence shown here is derived from an EMBL/GenBank/DDBJ whole genome shotgun (WGS) entry which is preliminary data.</text>
</comment>
<dbReference type="EMBL" id="JAXBLV010000253">
    <property type="protein sequence ID" value="MDY3563822.1"/>
    <property type="molecule type" value="Genomic_DNA"/>
</dbReference>
<dbReference type="Pfam" id="PF03412">
    <property type="entry name" value="Peptidase_C39"/>
    <property type="match status" value="1"/>
</dbReference>
<evidence type="ECO:0000313" key="3">
    <source>
        <dbReference type="Proteomes" id="UP001272242"/>
    </source>
</evidence>
<dbReference type="Proteomes" id="UP001272242">
    <property type="component" value="Unassembled WGS sequence"/>
</dbReference>
<name>A0ABU5FAT6_9BACT</name>
<accession>A0ABU5FAT6</accession>
<dbReference type="RefSeq" id="WP_320689955.1">
    <property type="nucleotide sequence ID" value="NZ_JAXBLV010000253.1"/>
</dbReference>
<evidence type="ECO:0000313" key="2">
    <source>
        <dbReference type="EMBL" id="MDY3563822.1"/>
    </source>
</evidence>
<protein>
    <submittedName>
        <fullName evidence="2">Cysteine peptidase family C39 domain-containing protein</fullName>
    </submittedName>
</protein>
<evidence type="ECO:0000259" key="1">
    <source>
        <dbReference type="Pfam" id="PF03412"/>
    </source>
</evidence>
<reference evidence="3" key="1">
    <citation type="journal article" date="2023" name="Mar. Drugs">
        <title>Gemmata algarum, a Novel Planctomycete Isolated from an Algal Mat, Displays Antimicrobial Activity.</title>
        <authorList>
            <person name="Kumar G."/>
            <person name="Kallscheuer N."/>
            <person name="Kashif M."/>
            <person name="Ahamad S."/>
            <person name="Jagadeeshwari U."/>
            <person name="Pannikurungottu S."/>
            <person name="Haufschild T."/>
            <person name="Kabuu M."/>
            <person name="Sasikala C."/>
            <person name="Jogler C."/>
            <person name="Ramana C."/>
        </authorList>
    </citation>
    <scope>NUCLEOTIDE SEQUENCE [LARGE SCALE GENOMIC DNA]</scope>
    <source>
        <strain evidence="3">JC673</strain>
    </source>
</reference>
<feature type="domain" description="Peptidase C39" evidence="1">
    <location>
        <begin position="3"/>
        <end position="106"/>
    </location>
</feature>
<feature type="non-terminal residue" evidence="2">
    <location>
        <position position="127"/>
    </location>
</feature>
<dbReference type="InterPro" id="IPR005074">
    <property type="entry name" value="Peptidase_C39"/>
</dbReference>
<organism evidence="2 3">
    <name type="scientific">Gemmata algarum</name>
    <dbReference type="NCBI Taxonomy" id="2975278"/>
    <lineage>
        <taxon>Bacteria</taxon>
        <taxon>Pseudomonadati</taxon>
        <taxon>Planctomycetota</taxon>
        <taxon>Planctomycetia</taxon>
        <taxon>Gemmatales</taxon>
        <taxon>Gemmataceae</taxon>
        <taxon>Gemmata</taxon>
    </lineage>
</organism>
<keyword evidence="3" id="KW-1185">Reference proteome</keyword>
<sequence>MTALEKIIELTNTSDDGTTLLHIKEAAESLGYKASGVKIGYSDLLNYLAEARGRAILHFNAGHFVAALGVSNGQLLIADGPEPVAPTQPEELERRGWSGYALLVERPLPTQPSQVLQITPDVFDLGT</sequence>
<gene>
    <name evidence="2" type="ORF">R5W23_005444</name>
</gene>